<dbReference type="GO" id="GO:0003700">
    <property type="term" value="F:DNA-binding transcription factor activity"/>
    <property type="evidence" value="ECO:0007669"/>
    <property type="project" value="TreeGrafter"/>
</dbReference>
<dbReference type="GO" id="GO:0000976">
    <property type="term" value="F:transcription cis-regulatory region binding"/>
    <property type="evidence" value="ECO:0007669"/>
    <property type="project" value="TreeGrafter"/>
</dbReference>
<keyword evidence="7" id="KW-1185">Reference proteome</keyword>
<keyword evidence="3" id="KW-0804">Transcription</keyword>
<dbReference type="PANTHER" id="PTHR30055">
    <property type="entry name" value="HTH-TYPE TRANSCRIPTIONAL REGULATOR RUTR"/>
    <property type="match status" value="1"/>
</dbReference>
<evidence type="ECO:0000256" key="4">
    <source>
        <dbReference type="PROSITE-ProRule" id="PRU00335"/>
    </source>
</evidence>
<reference evidence="7" key="2">
    <citation type="submission" date="2016-04" db="EMBL/GenBank/DDBJ databases">
        <title>Complete Genome and Plasmid Sequences for Rhodococcus fascians D188 and Draft Sequences for Rhodococcus spp. Isolates PBTS 1 and PBTS 2.</title>
        <authorList>
            <person name="Stamer R."/>
            <person name="Vereecke D."/>
            <person name="Zhang Y."/>
            <person name="Schilkey F."/>
            <person name="Devitt N."/>
            <person name="Randall J."/>
        </authorList>
    </citation>
    <scope>NUCLEOTIDE SEQUENCE [LARGE SCALE GENOMIC DNA]</scope>
    <source>
        <strain evidence="7">PBTS2</strain>
    </source>
</reference>
<evidence type="ECO:0000256" key="3">
    <source>
        <dbReference type="ARBA" id="ARBA00023163"/>
    </source>
</evidence>
<dbReference type="Gene3D" id="1.10.357.10">
    <property type="entry name" value="Tetracycline Repressor, domain 2"/>
    <property type="match status" value="1"/>
</dbReference>
<name>A0A143QF29_RHOFA</name>
<dbReference type="PROSITE" id="PS50977">
    <property type="entry name" value="HTH_TETR_2"/>
    <property type="match status" value="1"/>
</dbReference>
<evidence type="ECO:0000256" key="1">
    <source>
        <dbReference type="ARBA" id="ARBA00023015"/>
    </source>
</evidence>
<dbReference type="PANTHER" id="PTHR30055:SF234">
    <property type="entry name" value="HTH-TYPE TRANSCRIPTIONAL REGULATOR BETI"/>
    <property type="match status" value="1"/>
</dbReference>
<keyword evidence="1" id="KW-0805">Transcription regulation</keyword>
<dbReference type="EMBL" id="CP015220">
    <property type="protein sequence ID" value="AMY21491.1"/>
    <property type="molecule type" value="Genomic_DNA"/>
</dbReference>
<organism evidence="6 7">
    <name type="scientific">Rhodococcoides fascians</name>
    <name type="common">Rhodococcus fascians</name>
    <dbReference type="NCBI Taxonomy" id="1828"/>
    <lineage>
        <taxon>Bacteria</taxon>
        <taxon>Bacillati</taxon>
        <taxon>Actinomycetota</taxon>
        <taxon>Actinomycetes</taxon>
        <taxon>Mycobacteriales</taxon>
        <taxon>Nocardiaceae</taxon>
        <taxon>Rhodococcoides</taxon>
    </lineage>
</organism>
<evidence type="ECO:0000313" key="7">
    <source>
        <dbReference type="Proteomes" id="UP000076038"/>
    </source>
</evidence>
<sequence>MQSRLPADVRRAQLVQSAIDVAERVGIESLTVRALSEYADVTKGIVQYHFETKQDLVIAMGEHLIVDVTEILHAALDSAVGTHELPGVRGLRELVHSGLSAVWLLIEKSHGRQLLAYEIKTYLLRHRALGSATAAEIASGQYRIRDSEAQLFFENCSDHTGTRWLEPVESIARFGMATLDGLVLRWLVDGDDLEVLAQIDDLSGLIAAKAEDR</sequence>
<evidence type="ECO:0000256" key="2">
    <source>
        <dbReference type="ARBA" id="ARBA00023125"/>
    </source>
</evidence>
<feature type="domain" description="HTH tetR-type" evidence="5">
    <location>
        <begin position="8"/>
        <end position="68"/>
    </location>
</feature>
<proteinExistence type="predicted"/>
<dbReference type="SUPFAM" id="SSF46689">
    <property type="entry name" value="Homeodomain-like"/>
    <property type="match status" value="1"/>
</dbReference>
<dbReference type="Pfam" id="PF00440">
    <property type="entry name" value="TetR_N"/>
    <property type="match status" value="1"/>
</dbReference>
<dbReference type="InterPro" id="IPR050109">
    <property type="entry name" value="HTH-type_TetR-like_transc_reg"/>
</dbReference>
<dbReference type="InterPro" id="IPR001647">
    <property type="entry name" value="HTH_TetR"/>
</dbReference>
<dbReference type="KEGG" id="rhs:A3Q41_00166"/>
<protein>
    <submittedName>
        <fullName evidence="6">HTH-type transcriptional regulator BetI</fullName>
    </submittedName>
</protein>
<dbReference type="OrthoDB" id="5242433at2"/>
<dbReference type="InterPro" id="IPR009057">
    <property type="entry name" value="Homeodomain-like_sf"/>
</dbReference>
<evidence type="ECO:0000313" key="6">
    <source>
        <dbReference type="EMBL" id="AMY21491.1"/>
    </source>
</evidence>
<dbReference type="Proteomes" id="UP000076038">
    <property type="component" value="Chromosome"/>
</dbReference>
<dbReference type="PATRIC" id="fig|1653479.3.peg.165"/>
<accession>A0A143QF29</accession>
<accession>A0A260U819</accession>
<reference evidence="6 7" key="1">
    <citation type="journal article" date="2016" name="Genome Announc.">
        <title>Complete Genome and Plasmid Sequences for Rhodococcus fascians D188 and Draft Sequences for Rhodococcus Isolates PBTS 1 and PBTS 2.</title>
        <authorList>
            <person name="Stamler R.A."/>
            <person name="Vereecke D."/>
            <person name="Zhang Y."/>
            <person name="Schilkey F."/>
            <person name="Devitt N."/>
            <person name="Randall J.J."/>
        </authorList>
    </citation>
    <scope>NUCLEOTIDE SEQUENCE [LARGE SCALE GENOMIC DNA]</scope>
    <source>
        <strain evidence="6 7">PBTS2</strain>
    </source>
</reference>
<feature type="DNA-binding region" description="H-T-H motif" evidence="4">
    <location>
        <begin position="31"/>
        <end position="50"/>
    </location>
</feature>
<dbReference type="RefSeq" id="WP_027498003.1">
    <property type="nucleotide sequence ID" value="NZ_CAKKLU010000023.1"/>
</dbReference>
<dbReference type="AlphaFoldDB" id="A0A143QF29"/>
<evidence type="ECO:0000259" key="5">
    <source>
        <dbReference type="PROSITE" id="PS50977"/>
    </source>
</evidence>
<gene>
    <name evidence="6" type="primary">betI_1</name>
    <name evidence="6" type="ORF">A3Q41_00166</name>
</gene>
<keyword evidence="2 4" id="KW-0238">DNA-binding</keyword>